<feature type="compositionally biased region" description="Pro residues" evidence="13">
    <location>
        <begin position="1277"/>
        <end position="1288"/>
    </location>
</feature>
<dbReference type="PROSITE" id="PS50236">
    <property type="entry name" value="CHCR"/>
    <property type="match status" value="1"/>
</dbReference>
<evidence type="ECO:0000256" key="10">
    <source>
        <dbReference type="ARBA" id="ARBA00023228"/>
    </source>
</evidence>
<dbReference type="InterPro" id="IPR013083">
    <property type="entry name" value="Znf_RING/FYVE/PHD"/>
</dbReference>
<dbReference type="Gene3D" id="3.30.40.10">
    <property type="entry name" value="Zinc/RING finger domain, C3HC4 (zinc finger)"/>
    <property type="match status" value="1"/>
</dbReference>
<name>A0A9N8KYF8_CHRIL</name>
<dbReference type="GO" id="GO:0005764">
    <property type="term" value="C:lysosome"/>
    <property type="evidence" value="ECO:0007669"/>
    <property type="project" value="UniProtKB-SubCell"/>
</dbReference>
<dbReference type="GO" id="GO:0007033">
    <property type="term" value="P:vacuole organization"/>
    <property type="evidence" value="ECO:0007669"/>
    <property type="project" value="TreeGrafter"/>
</dbReference>
<evidence type="ECO:0000256" key="12">
    <source>
        <dbReference type="PROSITE-ProRule" id="PRU01006"/>
    </source>
</evidence>
<keyword evidence="9" id="KW-0472">Membrane</keyword>
<dbReference type="GO" id="GO:0008270">
    <property type="term" value="F:zinc ion binding"/>
    <property type="evidence" value="ECO:0007669"/>
    <property type="project" value="UniProtKB-KW"/>
</dbReference>
<dbReference type="GO" id="GO:0007032">
    <property type="term" value="P:endosome organization"/>
    <property type="evidence" value="ECO:0007669"/>
    <property type="project" value="TreeGrafter"/>
</dbReference>
<feature type="compositionally biased region" description="Polar residues" evidence="13">
    <location>
        <begin position="1374"/>
        <end position="1394"/>
    </location>
</feature>
<dbReference type="GO" id="GO:0030674">
    <property type="term" value="F:protein-macromolecule adaptor activity"/>
    <property type="evidence" value="ECO:0007669"/>
    <property type="project" value="TreeGrafter"/>
</dbReference>
<evidence type="ECO:0000256" key="9">
    <source>
        <dbReference type="ARBA" id="ARBA00023136"/>
    </source>
</evidence>
<dbReference type="PANTHER" id="PTHR23323:SF24">
    <property type="entry name" value="VACUOLAR PROTEIN SORTING-ASSOCIATED PROTEIN 11 HOMOLOG"/>
    <property type="match status" value="1"/>
</dbReference>
<dbReference type="Pfam" id="PF23356">
    <property type="entry name" value="TPR_PEP5_VPS11"/>
    <property type="match status" value="1"/>
</dbReference>
<feature type="region of interest" description="Disordered" evidence="13">
    <location>
        <begin position="1363"/>
        <end position="1433"/>
    </location>
</feature>
<dbReference type="InterPro" id="IPR036322">
    <property type="entry name" value="WD40_repeat_dom_sf"/>
</dbReference>
<evidence type="ECO:0000313" key="16">
    <source>
        <dbReference type="Proteomes" id="UP001154114"/>
    </source>
</evidence>
<evidence type="ECO:0000259" key="14">
    <source>
        <dbReference type="PROSITE" id="PS50089"/>
    </source>
</evidence>
<comment type="subcellular location">
    <subcellularLocation>
        <location evidence="2">Late endosome membrane</location>
        <topology evidence="2">Peripheral membrane protein</topology>
        <orientation evidence="2">Cytoplasmic side</orientation>
    </subcellularLocation>
    <subcellularLocation>
        <location evidence="1">Lysosome</location>
    </subcellularLocation>
</comment>
<keyword evidence="4" id="KW-0813">Transport</keyword>
<dbReference type="SUPFAM" id="SSF50978">
    <property type="entry name" value="WD40 repeat-like"/>
    <property type="match status" value="1"/>
</dbReference>
<evidence type="ECO:0000256" key="5">
    <source>
        <dbReference type="ARBA" id="ARBA00022723"/>
    </source>
</evidence>
<dbReference type="GO" id="GO:0006904">
    <property type="term" value="P:vesicle docking involved in exocytosis"/>
    <property type="evidence" value="ECO:0007669"/>
    <property type="project" value="TreeGrafter"/>
</dbReference>
<dbReference type="OrthoDB" id="26184at2759"/>
<evidence type="ECO:0000256" key="11">
    <source>
        <dbReference type="PROSITE-ProRule" id="PRU00175"/>
    </source>
</evidence>
<sequence length="1433" mass="160436">MAFLEWRKFTFFDIHKNVDNGKVANSLQDTHVTATTSGNGHVVLCDVTGWAHLISRSWEVTSFKAYELTVTLAQQLPHDPYLVTIGEDEAGVNPLIRVWDWSRSDRHGNPTCTRVSRAVPSHMRATPATALAVHDNKSLLAVGFRDGSVSLFRGDIARQRSMKMKTLPDTGTSPITGLAFKGADKLFVVSRMCVMVIWLSTERCETLDAKGAAPHCSVLDDKYQFTVANEEALFCYTTEGRGPCYALKGEKVRLDCFRSYLVITTNETPSKSPASTSTAPAPKYHHITILDIQNKFIVFSKTFEEVDAVLTEWGSFYILTKNKEVIYLEEKDLQSKLSLLFKKNLYDVAIKIASSQHYDVAGLTEIYKQYGDHLYSKGDLKGAIEQYVKTIGWLETSYVIRKYLESRHLEPLIQYLEELHKKKGCATEDHTTLLLTCYVKIDQHDQQGKLKDFINSKDKVIDFDVDVAIKVMRQVSIDDALSLAANHKRHDWYLKMMIDDKKDFRKALDYIVELEFDDADMYMRKYGHRLIQHEPEESTKFLKLDEISMSGGFREPVKAVPDDYIHMFLSNSERLIEFLEHMTAKEKDCSKAKSPESEKKEYEEKVLKVLKNPDANYDKDQTLIICQMLGFQAGVLYLYEENKLPVGLVLISNTLQLTKPLWKERWRRSQVSLHLRSGEAESALAVCRRRGALCPRLWLDVLWSPPPPHCLPELLNVIGTYPAAGRAVEPAAAALPARAAQRYRYVRTRRLDVLWSPPPPHCLPELLNVIGTYPAAGRAVEPAAAALPARAAQRYRYVPVVGAGVRRRRALPKLRDSEADSTRRLDVLWSPPPPHCLPELLNVIGTYPAAGRAVEPAAAALPARAAQRYRYVRTRRLDVLWSPPPPHCLPELLNVIGTYPAAGRAVEPAAAALPARAAQRYRYVLPRRLDVLWSPPPPHCLPELLNVIGTYPAAGRAVEPAAAALPARAAQRYRSHTRRLDVLWSPPPPHCLPELLNVIGTYPAAGRAVEPAAAALPARAAQRYRYVRTRRLDVLWSPPPPHCLPELLNVIGTYPAAGRAVEPAAAALPARAAQRYRYVLRRLDVLWSPPPPHCLPELLNVIGTYPAAGRAVEPAAAALPARAAQRYRYLTDVLKSENEVITREQQLSAKYREESARMKQQIETLQRSQLVFQSSRCAACNKQLSLPTVHFFCQHSFHQDCFQTYAESEAECLVCASARRRAEPAPRSAEALHARLHNEPDPYAVVSEYYGRGLFNKLTVVTETGGAESPVVASAPPAAPPAPAPQPYGPGAEAKLRQAEGQSKQLYASNTTKQVGPKGTTVVPVGEGRMRLLEQQRYSSSLEANLNKLEPVHKSPFSSPITAKKRFEDKPRSTGVSPVVQNISTAIANRTSKNPFEEDNYDETKNPFAEEATEPTNPFNEDDDYDKNYNPFS</sequence>
<keyword evidence="10" id="KW-0458">Lysosome</keyword>
<feature type="repeat" description="CHCR" evidence="12">
    <location>
        <begin position="387"/>
        <end position="539"/>
    </location>
</feature>
<evidence type="ECO:0000256" key="8">
    <source>
        <dbReference type="ARBA" id="ARBA00022927"/>
    </source>
</evidence>
<keyword evidence="16" id="KW-1185">Reference proteome</keyword>
<dbReference type="Proteomes" id="UP001154114">
    <property type="component" value="Chromosome 17"/>
</dbReference>
<evidence type="ECO:0000256" key="6">
    <source>
        <dbReference type="ARBA" id="ARBA00022771"/>
    </source>
</evidence>
<evidence type="ECO:0000256" key="1">
    <source>
        <dbReference type="ARBA" id="ARBA00004371"/>
    </source>
</evidence>
<dbReference type="SUPFAM" id="SSF57850">
    <property type="entry name" value="RING/U-box"/>
    <property type="match status" value="1"/>
</dbReference>
<dbReference type="Gene3D" id="2.130.10.10">
    <property type="entry name" value="YVTN repeat-like/Quinoprotein amine dehydrogenase"/>
    <property type="match status" value="1"/>
</dbReference>
<dbReference type="GO" id="GO:0006886">
    <property type="term" value="P:intracellular protein transport"/>
    <property type="evidence" value="ECO:0007669"/>
    <property type="project" value="UniProtKB-UniRule"/>
</dbReference>
<dbReference type="InterPro" id="IPR015943">
    <property type="entry name" value="WD40/YVTN_repeat-like_dom_sf"/>
</dbReference>
<dbReference type="GO" id="GO:0031902">
    <property type="term" value="C:late endosome membrane"/>
    <property type="evidence" value="ECO:0007669"/>
    <property type="project" value="UniProtKB-SubCell"/>
</dbReference>
<dbReference type="Pfam" id="PF23341">
    <property type="entry name" value="PEP5_VPS11_N"/>
    <property type="match status" value="1"/>
</dbReference>
<feature type="domain" description="RING-type" evidence="14">
    <location>
        <begin position="1177"/>
        <end position="1215"/>
    </location>
</feature>
<keyword evidence="7" id="KW-0862">Zinc</keyword>
<accession>A0A9N8KYF8</accession>
<keyword evidence="6 11" id="KW-0863">Zinc-finger</keyword>
<dbReference type="GO" id="GO:0030897">
    <property type="term" value="C:HOPS complex"/>
    <property type="evidence" value="ECO:0007669"/>
    <property type="project" value="TreeGrafter"/>
</dbReference>
<gene>
    <name evidence="15" type="ORF">CINC_LOCUS4371</name>
</gene>
<evidence type="ECO:0000256" key="4">
    <source>
        <dbReference type="ARBA" id="ARBA00022448"/>
    </source>
</evidence>
<feature type="region of interest" description="Disordered" evidence="13">
    <location>
        <begin position="1269"/>
        <end position="1301"/>
    </location>
</feature>
<dbReference type="GO" id="GO:0048284">
    <property type="term" value="P:organelle fusion"/>
    <property type="evidence" value="ECO:0007669"/>
    <property type="project" value="TreeGrafter"/>
</dbReference>
<evidence type="ECO:0000256" key="3">
    <source>
        <dbReference type="ARBA" id="ARBA00007070"/>
    </source>
</evidence>
<dbReference type="EMBL" id="LR824020">
    <property type="protein sequence ID" value="CAD0202712.1"/>
    <property type="molecule type" value="Genomic_DNA"/>
</dbReference>
<evidence type="ECO:0000256" key="2">
    <source>
        <dbReference type="ARBA" id="ARBA00004492"/>
    </source>
</evidence>
<dbReference type="CDD" id="cd16688">
    <property type="entry name" value="RING-H2_Vps11"/>
    <property type="match status" value="1"/>
</dbReference>
<dbReference type="PANTHER" id="PTHR23323">
    <property type="entry name" value="VACUOLAR PROTEIN SORTING-ASSOCIATED PROTEIN"/>
    <property type="match status" value="1"/>
</dbReference>
<keyword evidence="5" id="KW-0479">Metal-binding</keyword>
<proteinExistence type="inferred from homology"/>
<reference evidence="15" key="1">
    <citation type="submission" date="2021-12" db="EMBL/GenBank/DDBJ databases">
        <authorList>
            <person name="King R."/>
        </authorList>
    </citation>
    <scope>NUCLEOTIDE SEQUENCE</scope>
</reference>
<dbReference type="InterPro" id="IPR057308">
    <property type="entry name" value="CHCR_PEP5_VPS11"/>
</dbReference>
<dbReference type="InterPro" id="IPR057307">
    <property type="entry name" value="PEP5_VPS11_N"/>
</dbReference>
<dbReference type="InterPro" id="IPR000547">
    <property type="entry name" value="Clathrin_H-chain/VPS_repeat"/>
</dbReference>
<dbReference type="PROSITE" id="PS50089">
    <property type="entry name" value="ZF_RING_2"/>
    <property type="match status" value="1"/>
</dbReference>
<organism evidence="15 16">
    <name type="scientific">Chrysodeixis includens</name>
    <name type="common">Soybean looper</name>
    <name type="synonym">Pseudoplusia includens</name>
    <dbReference type="NCBI Taxonomy" id="689277"/>
    <lineage>
        <taxon>Eukaryota</taxon>
        <taxon>Metazoa</taxon>
        <taxon>Ecdysozoa</taxon>
        <taxon>Arthropoda</taxon>
        <taxon>Hexapoda</taxon>
        <taxon>Insecta</taxon>
        <taxon>Pterygota</taxon>
        <taxon>Neoptera</taxon>
        <taxon>Endopterygota</taxon>
        <taxon>Lepidoptera</taxon>
        <taxon>Glossata</taxon>
        <taxon>Ditrysia</taxon>
        <taxon>Noctuoidea</taxon>
        <taxon>Noctuidae</taxon>
        <taxon>Plusiinae</taxon>
        <taxon>Chrysodeixis</taxon>
    </lineage>
</organism>
<evidence type="ECO:0000313" key="15">
    <source>
        <dbReference type="EMBL" id="CAD0202712.1"/>
    </source>
</evidence>
<dbReference type="InterPro" id="IPR001841">
    <property type="entry name" value="Znf_RING"/>
</dbReference>
<evidence type="ECO:0000256" key="7">
    <source>
        <dbReference type="ARBA" id="ARBA00022833"/>
    </source>
</evidence>
<evidence type="ECO:0000256" key="13">
    <source>
        <dbReference type="SAM" id="MobiDB-lite"/>
    </source>
</evidence>
<keyword evidence="8" id="KW-0653">Protein transport</keyword>
<comment type="similarity">
    <text evidence="3">Belongs to the VPS11 family.</text>
</comment>
<protein>
    <recommendedName>
        <fullName evidence="14">RING-type domain-containing protein</fullName>
    </recommendedName>
</protein>